<evidence type="ECO:0000259" key="2">
    <source>
        <dbReference type="Pfam" id="PF02481"/>
    </source>
</evidence>
<dbReference type="PANTHER" id="PTHR43022">
    <property type="entry name" value="PROTEIN SMF"/>
    <property type="match status" value="1"/>
</dbReference>
<dbReference type="Gene3D" id="3.40.50.450">
    <property type="match status" value="1"/>
</dbReference>
<dbReference type="STRING" id="1261.HMPREF3195_00214"/>
<feature type="domain" description="Smf/DprA SLOG" evidence="2">
    <location>
        <begin position="96"/>
        <end position="305"/>
    </location>
</feature>
<evidence type="ECO:0000313" key="3">
    <source>
        <dbReference type="EMBL" id="KXI14405.1"/>
    </source>
</evidence>
<dbReference type="PATRIC" id="fig|1261.3.peg.216"/>
<dbReference type="RefSeq" id="WP_002844032.1">
    <property type="nucleotide sequence ID" value="NZ_CAMPYD010000009.1"/>
</dbReference>
<protein>
    <submittedName>
        <fullName evidence="3">DNA protecting protein DprA</fullName>
    </submittedName>
</protein>
<dbReference type="GeneID" id="79843127"/>
<reference evidence="3 4" key="1">
    <citation type="submission" date="2016-02" db="EMBL/GenBank/DDBJ databases">
        <authorList>
            <person name="Wen L."/>
            <person name="He K."/>
            <person name="Yang H."/>
        </authorList>
    </citation>
    <scope>NUCLEOTIDE SEQUENCE [LARGE SCALE GENOMIC DNA]</scope>
    <source>
        <strain evidence="3 4">MJR8628A</strain>
    </source>
</reference>
<evidence type="ECO:0000313" key="4">
    <source>
        <dbReference type="Proteomes" id="UP000070326"/>
    </source>
</evidence>
<dbReference type="eggNOG" id="COG0758">
    <property type="taxonomic scope" value="Bacteria"/>
</dbReference>
<proteinExistence type="inferred from homology"/>
<gene>
    <name evidence="3" type="ORF">HMPREF3195_00214</name>
</gene>
<dbReference type="Pfam" id="PF02481">
    <property type="entry name" value="DNA_processg_A"/>
    <property type="match status" value="1"/>
</dbReference>
<dbReference type="EMBL" id="LSQZ01000008">
    <property type="protein sequence ID" value="KXI14405.1"/>
    <property type="molecule type" value="Genomic_DNA"/>
</dbReference>
<dbReference type="AlphaFoldDB" id="A0A135YYD2"/>
<dbReference type="GO" id="GO:0009294">
    <property type="term" value="P:DNA-mediated transformation"/>
    <property type="evidence" value="ECO:0007669"/>
    <property type="project" value="InterPro"/>
</dbReference>
<comment type="similarity">
    <text evidence="1">Belongs to the DprA/Smf family.</text>
</comment>
<dbReference type="NCBIfam" id="TIGR00732">
    <property type="entry name" value="dprA"/>
    <property type="match status" value="1"/>
</dbReference>
<comment type="caution">
    <text evidence="3">The sequence shown here is derived from an EMBL/GenBank/DDBJ whole genome shotgun (WGS) entry which is preliminary data.</text>
</comment>
<organism evidence="3 4">
    <name type="scientific">Peptostreptococcus anaerobius</name>
    <dbReference type="NCBI Taxonomy" id="1261"/>
    <lineage>
        <taxon>Bacteria</taxon>
        <taxon>Bacillati</taxon>
        <taxon>Bacillota</taxon>
        <taxon>Clostridia</taxon>
        <taxon>Peptostreptococcales</taxon>
        <taxon>Peptostreptococcaceae</taxon>
        <taxon>Peptostreptococcus</taxon>
    </lineage>
</organism>
<dbReference type="InterPro" id="IPR057666">
    <property type="entry name" value="DrpA_SLOG"/>
</dbReference>
<dbReference type="PANTHER" id="PTHR43022:SF1">
    <property type="entry name" value="PROTEIN SMF"/>
    <property type="match status" value="1"/>
</dbReference>
<evidence type="ECO:0000256" key="1">
    <source>
        <dbReference type="ARBA" id="ARBA00006525"/>
    </source>
</evidence>
<dbReference type="SUPFAM" id="SSF102405">
    <property type="entry name" value="MCP/YpsA-like"/>
    <property type="match status" value="1"/>
</dbReference>
<accession>A0A135YYD2</accession>
<name>A0A135YYD2_9FIRM</name>
<sequence length="423" mass="46953">MDRNFYLWSKLALGIGCVEMKKLRDYLMESGQINLDDKGDISLLNKNTSQNLKIIDSIIKSPYIEKKTRTKYQSRPYSQDYMREAIGQMNRRNIGFVTIDDDLYPADLRQVYDPPYILFYLGDIEILRDADLMAVVGSRKASDYGKAATKKIVSGLASKGIIIVSGMATGVDSYAHIYCMEMGTPTVAVLGTPIDQVYPKKNRKLRDEILEKGGLILSEYNYDSVTRPSNFAYRNRIISGMSKGVLVCEAQKKSGTMITVETALQEGRNVYSVPGSIFSSLSQGCNKLIIDGAKPICDSEDILVDFPGLSDSIAGGKLNKKVDPNMQKIEENEKNIGKKYKNTSKTCCVCDNIVTDGVKIDLNSNKEGPIIDLLRLNGAMDLDHIQDMTGYDVATIISILNKLYLIGQVVELGNNVYALTDNN</sequence>
<dbReference type="InterPro" id="IPR003488">
    <property type="entry name" value="DprA"/>
</dbReference>
<dbReference type="Proteomes" id="UP000070326">
    <property type="component" value="Unassembled WGS sequence"/>
</dbReference>